<gene>
    <name evidence="9" type="primary">scn</name>
    <name evidence="9" type="ORF">HMPREF0769_12623</name>
</gene>
<evidence type="ECO:0000256" key="3">
    <source>
        <dbReference type="ARBA" id="ARBA00015649"/>
    </source>
</evidence>
<dbReference type="RefSeq" id="WP_000669541.1">
    <property type="nucleotide sequence ID" value="NZ_CM000952.1"/>
</dbReference>
<protein>
    <recommendedName>
        <fullName evidence="3">Staphylococcal complement inhibitor</fullName>
    </recommendedName>
</protein>
<dbReference type="HOGENOM" id="CLU_166895_0_0_9"/>
<dbReference type="Pfam" id="PF11546">
    <property type="entry name" value="CompInhib_SCIN"/>
    <property type="match status" value="1"/>
</dbReference>
<dbReference type="EMBL" id="ACJA02000004">
    <property type="protein sequence ID" value="EFH95002.1"/>
    <property type="molecule type" value="Genomic_DNA"/>
</dbReference>
<comment type="caution">
    <text evidence="9">The sequence shown here is derived from an EMBL/GenBank/DDBJ whole genome shotgun (WGS) entry which is preliminary data.</text>
</comment>
<dbReference type="AlphaFoldDB" id="A0A0E1X6K7"/>
<feature type="signal peptide" evidence="8">
    <location>
        <begin position="1"/>
        <end position="22"/>
    </location>
</feature>
<evidence type="ECO:0000256" key="1">
    <source>
        <dbReference type="ARBA" id="ARBA00004613"/>
    </source>
</evidence>
<dbReference type="InterPro" id="IPR021612">
    <property type="entry name" value="SCIN"/>
</dbReference>
<feature type="chain" id="PRO_5038545162" description="Staphylococcal complement inhibitor" evidence="8">
    <location>
        <begin position="23"/>
        <end position="116"/>
    </location>
</feature>
<keyword evidence="5 8" id="KW-0732">Signal</keyword>
<organism evidence="9">
    <name type="scientific">Staphylococcus aureus subsp. aureus MN8</name>
    <dbReference type="NCBI Taxonomy" id="548470"/>
    <lineage>
        <taxon>Bacteria</taxon>
        <taxon>Bacillati</taxon>
        <taxon>Bacillota</taxon>
        <taxon>Bacilli</taxon>
        <taxon>Bacillales</taxon>
        <taxon>Staphylococcaceae</taxon>
        <taxon>Staphylococcus</taxon>
    </lineage>
</organism>
<dbReference type="Proteomes" id="UP000003455">
    <property type="component" value="Chromosome"/>
</dbReference>
<reference evidence="9" key="1">
    <citation type="submission" date="2010-05" db="EMBL/GenBank/DDBJ databases">
        <authorList>
            <person name="Muzny D."/>
            <person name="Qin X."/>
            <person name="Buhay C."/>
            <person name="Dugan-Rocha S."/>
            <person name="Ding Y."/>
            <person name="Chen G."/>
            <person name="Hawes A."/>
            <person name="Holder M."/>
            <person name="Jhangiani S."/>
            <person name="Johnson A."/>
            <person name="Khan Z."/>
            <person name="Li Z."/>
            <person name="Liu W."/>
            <person name="Liu X."/>
            <person name="Perez L."/>
            <person name="Shen H."/>
            <person name="Wang Q."/>
            <person name="Watt J."/>
            <person name="Xi L."/>
            <person name="Xin Y."/>
            <person name="Zhou J."/>
            <person name="Deng J."/>
            <person name="Jiang H."/>
            <person name="Liu Y."/>
            <person name="Qu J."/>
            <person name="Song X.-Z."/>
            <person name="Zhang L."/>
            <person name="Villasana D."/>
            <person name="Johnson A."/>
            <person name="Liu J."/>
            <person name="Liyanage D."/>
            <person name="Lorensuhewa L."/>
            <person name="Robinson T."/>
            <person name="Song A."/>
            <person name="Song B.-B."/>
            <person name="Dinh H."/>
            <person name="Thornton R."/>
            <person name="Coyle M."/>
            <person name="Francisco L."/>
            <person name="Jackson L."/>
            <person name="Javaid M."/>
            <person name="Korchina V."/>
            <person name="Kovar C."/>
            <person name="Mata R."/>
            <person name="Mathew T."/>
            <person name="Ngo R."/>
            <person name="Nguyen L."/>
            <person name="Nguyen N."/>
            <person name="Okwuonu G."/>
            <person name="Ongeri F."/>
            <person name="Pham C."/>
            <person name="Simmons D."/>
            <person name="Wilczek-Boney K."/>
            <person name="Hale W."/>
            <person name="Jakkamsetti A."/>
            <person name="Pham P."/>
            <person name="Ruth R."/>
            <person name="San Lucas F."/>
            <person name="Warren J."/>
            <person name="Zhang J."/>
            <person name="Zhao Z."/>
            <person name="Zhou C."/>
            <person name="Zhu D."/>
            <person name="Lee S."/>
            <person name="Bess C."/>
            <person name="Blankenburg K."/>
            <person name="Forbes L."/>
            <person name="Fu Q."/>
            <person name="Gubbala S."/>
            <person name="Hirani K."/>
            <person name="Jayaseelan J.C."/>
            <person name="Lara F."/>
            <person name="Munidasa M."/>
            <person name="Palculict T."/>
            <person name="Patil S."/>
            <person name="Pu L.-L."/>
            <person name="Saada N."/>
            <person name="Tang L."/>
            <person name="Weissenberger G."/>
            <person name="Zhu Y."/>
            <person name="Hemphill L."/>
            <person name="Shang Y."/>
            <person name="Youmans B."/>
            <person name="Ayvaz T."/>
            <person name="Ross M."/>
            <person name="Santibanez J."/>
            <person name="Aqrawi P."/>
            <person name="Gross S."/>
            <person name="Joshi V."/>
            <person name="Fowler G."/>
            <person name="Nazareth L."/>
            <person name="Reid J."/>
            <person name="Worley K."/>
            <person name="Petrosino J."/>
            <person name="Highlander S."/>
            <person name="Gibbs R."/>
        </authorList>
    </citation>
    <scope>NUCLEOTIDE SEQUENCE [LARGE SCALE GENOMIC DNA]</scope>
    <source>
        <strain evidence="9">MN8</strain>
    </source>
</reference>
<evidence type="ECO:0000256" key="8">
    <source>
        <dbReference type="SAM" id="SignalP"/>
    </source>
</evidence>
<evidence type="ECO:0000256" key="4">
    <source>
        <dbReference type="ARBA" id="ARBA00022525"/>
    </source>
</evidence>
<dbReference type="GO" id="GO:0005576">
    <property type="term" value="C:extracellular region"/>
    <property type="evidence" value="ECO:0007669"/>
    <property type="project" value="UniProtKB-SubCell"/>
</dbReference>
<evidence type="ECO:0000313" key="9">
    <source>
        <dbReference type="EMBL" id="EFH95002.1"/>
    </source>
</evidence>
<proteinExistence type="inferred from homology"/>
<evidence type="ECO:0000256" key="2">
    <source>
        <dbReference type="ARBA" id="ARBA00007022"/>
    </source>
</evidence>
<comment type="function">
    <text evidence="7">Involved in countering the first line of host defense mechanisms. Efficiently inhibits opsonization, phagocytosis and killing of S.aureus by human neutrophils. Acts by binding and stabilizing human C3 convertases (C4b2a and C3bBb), leading to their inactivation. The convertases are no longer able to cleave complement C3, therefore preventing further C3b deposition on the bacterial surface and phagocytosis of the bacterium. Also prevents C5a-induced neutrophil responses.</text>
</comment>
<evidence type="ECO:0000256" key="7">
    <source>
        <dbReference type="ARBA" id="ARBA00025334"/>
    </source>
</evidence>
<name>A0A0E1X6K7_STAAU</name>
<sequence length="116" mass="13088">MKFKKYIVAGTLAVLLSTTAVSTLDGNKADASSKKDYIIQSEFHDKRIAEELKSLLDQSYVNDLAAGSLNPYYKRMIMMNQYRAKAALKSNNFAKMAEAKVGLENIYKEIDEIINR</sequence>
<comment type="subcellular location">
    <subcellularLocation>
        <location evidence="1">Secreted</location>
    </subcellularLocation>
</comment>
<keyword evidence="6" id="KW-0843">Virulence</keyword>
<dbReference type="Gene3D" id="1.20.1270.10">
    <property type="match status" value="1"/>
</dbReference>
<evidence type="ECO:0000256" key="5">
    <source>
        <dbReference type="ARBA" id="ARBA00022729"/>
    </source>
</evidence>
<comment type="similarity">
    <text evidence="2">Belongs to the SCIN family.</text>
</comment>
<accession>A0A0E1X6K7</accession>
<evidence type="ECO:0000256" key="6">
    <source>
        <dbReference type="ARBA" id="ARBA00023026"/>
    </source>
</evidence>
<dbReference type="InterPro" id="IPR029048">
    <property type="entry name" value="HSP70_C_sf"/>
</dbReference>
<keyword evidence="4" id="KW-0964">Secreted</keyword>